<dbReference type="RefSeq" id="WP_169419255.1">
    <property type="nucleotide sequence ID" value="NZ_JABBFX010000001.1"/>
</dbReference>
<evidence type="ECO:0000256" key="3">
    <source>
        <dbReference type="ARBA" id="ARBA00022985"/>
    </source>
</evidence>
<feature type="domain" description="Glycosyl transferase family 25" evidence="4">
    <location>
        <begin position="5"/>
        <end position="183"/>
    </location>
</feature>
<dbReference type="UniPathway" id="UPA00820"/>
<accession>A0A848H6M6</accession>
<sequence length="242" mass="27121">MNSPVKVINLRRSGDRRESFSRNNAHVAHEFFEAVDGKALSDAQIEDPRHFIHPLPFPSLGAYGCALSHLRLWEEAIALDRPVTVSEDDAVFRLDFARESAAVLARLPEDWDFVLWGWNFDSILSLMSTAGFSPAVMVFDQDLLRENMEGFRTSTTPAVPLGLDRCGGIPAYTISPKGARKFRAECFPMKHFEMFFPVLNRNIPNAGIDIAMARTYSVTKSFVAFPPLVATKNEQRLSTIQA</sequence>
<keyword evidence="6" id="KW-1185">Reference proteome</keyword>
<evidence type="ECO:0000313" key="5">
    <source>
        <dbReference type="EMBL" id="NML45169.1"/>
    </source>
</evidence>
<dbReference type="Proteomes" id="UP000541185">
    <property type="component" value="Unassembled WGS sequence"/>
</dbReference>
<dbReference type="CDD" id="cd06532">
    <property type="entry name" value="Glyco_transf_25"/>
    <property type="match status" value="1"/>
</dbReference>
<evidence type="ECO:0000256" key="1">
    <source>
        <dbReference type="ARBA" id="ARBA00005068"/>
    </source>
</evidence>
<dbReference type="Pfam" id="PF01755">
    <property type="entry name" value="Glyco_transf_25"/>
    <property type="match status" value="1"/>
</dbReference>
<proteinExistence type="predicted"/>
<evidence type="ECO:0000256" key="2">
    <source>
        <dbReference type="ARBA" id="ARBA00005222"/>
    </source>
</evidence>
<comment type="caution">
    <text evidence="5">The sequence shown here is derived from an EMBL/GenBank/DDBJ whole genome shotgun (WGS) entry which is preliminary data.</text>
</comment>
<dbReference type="AlphaFoldDB" id="A0A848H6M6"/>
<dbReference type="EMBL" id="JABBFX010000001">
    <property type="protein sequence ID" value="NML45169.1"/>
    <property type="molecule type" value="Genomic_DNA"/>
</dbReference>
<keyword evidence="5" id="KW-0808">Transferase</keyword>
<comment type="pathway">
    <text evidence="2">Glycan metabolism; lacto-N-neotetraose biosynthesis.</text>
</comment>
<name>A0A848H6M6_9BURK</name>
<dbReference type="GO" id="GO:0016740">
    <property type="term" value="F:transferase activity"/>
    <property type="evidence" value="ECO:0007669"/>
    <property type="project" value="UniProtKB-KW"/>
</dbReference>
<reference evidence="5 6" key="1">
    <citation type="submission" date="2020-04" db="EMBL/GenBank/DDBJ databases">
        <title>Ramlibacter sp. G-1-2-2 isolated from soil.</title>
        <authorList>
            <person name="Dahal R.H."/>
        </authorList>
    </citation>
    <scope>NUCLEOTIDE SEQUENCE [LARGE SCALE GENOMIC DNA]</scope>
    <source>
        <strain evidence="5 6">G-1-2-2</strain>
    </source>
</reference>
<comment type="pathway">
    <text evidence="1">Bacterial outer membrane biogenesis; lipooligosaccharide biosynthesis.</text>
</comment>
<dbReference type="GO" id="GO:0009103">
    <property type="term" value="P:lipopolysaccharide biosynthetic process"/>
    <property type="evidence" value="ECO:0007669"/>
    <property type="project" value="UniProtKB-KW"/>
</dbReference>
<evidence type="ECO:0000313" key="6">
    <source>
        <dbReference type="Proteomes" id="UP000541185"/>
    </source>
</evidence>
<organism evidence="5 6">
    <name type="scientific">Ramlibacter agri</name>
    <dbReference type="NCBI Taxonomy" id="2728837"/>
    <lineage>
        <taxon>Bacteria</taxon>
        <taxon>Pseudomonadati</taxon>
        <taxon>Pseudomonadota</taxon>
        <taxon>Betaproteobacteria</taxon>
        <taxon>Burkholderiales</taxon>
        <taxon>Comamonadaceae</taxon>
        <taxon>Ramlibacter</taxon>
    </lineage>
</organism>
<evidence type="ECO:0000259" key="4">
    <source>
        <dbReference type="Pfam" id="PF01755"/>
    </source>
</evidence>
<dbReference type="InterPro" id="IPR002654">
    <property type="entry name" value="Glyco_trans_25"/>
</dbReference>
<protein>
    <submittedName>
        <fullName evidence="5">Glycosyltransferase family 25 protein</fullName>
    </submittedName>
</protein>
<dbReference type="UniPathway" id="UPA00501"/>
<keyword evidence="3" id="KW-0448">Lipopolysaccharide biosynthesis</keyword>
<gene>
    <name evidence="5" type="ORF">HHL11_15530</name>
</gene>